<keyword evidence="3" id="KW-1185">Reference proteome</keyword>
<dbReference type="RefSeq" id="WP_216520065.1">
    <property type="nucleotide sequence ID" value="NZ_JAHLPM010000009.1"/>
</dbReference>
<evidence type="ECO:0000313" key="3">
    <source>
        <dbReference type="Proteomes" id="UP000749471"/>
    </source>
</evidence>
<organism evidence="2 3">
    <name type="scientific">Tissierella simiarum</name>
    <dbReference type="NCBI Taxonomy" id="2841534"/>
    <lineage>
        <taxon>Bacteria</taxon>
        <taxon>Bacillati</taxon>
        <taxon>Bacillota</taxon>
        <taxon>Tissierellia</taxon>
        <taxon>Tissierellales</taxon>
        <taxon>Tissierellaceae</taxon>
        <taxon>Tissierella</taxon>
    </lineage>
</organism>
<name>A0ABS6E8I9_9FIRM</name>
<comment type="caution">
    <text evidence="2">The sequence shown here is derived from an EMBL/GenBank/DDBJ whole genome shotgun (WGS) entry which is preliminary data.</text>
</comment>
<dbReference type="Pfam" id="PF06831">
    <property type="entry name" value="H2TH"/>
    <property type="match status" value="1"/>
</dbReference>
<reference evidence="2 3" key="1">
    <citation type="submission" date="2021-06" db="EMBL/GenBank/DDBJ databases">
        <authorList>
            <person name="Sun Q."/>
            <person name="Li D."/>
        </authorList>
    </citation>
    <scope>NUCLEOTIDE SEQUENCE [LARGE SCALE GENOMIC DNA]</scope>
    <source>
        <strain evidence="2 3">MSJ-40</strain>
    </source>
</reference>
<sequence length="276" mass="31320">MIEIPEAVVIADQITNTIKGNKIVNVVAAHTPHKFTWFYKEPKRYKELLEGKTIDEATAYAGMIEIKVNSSKILIGDGAAPRYHKQGEKQPIKHQLLLELDNRSAVSVSVQMYGGIWCFDEEDDFNNIYYKIAKEKPSPLTEEFNETYFEILTSQEKFKKLSVKAFLATEQRIPGLGNGVLQDILWKAKINPKQKMHTLTDKSKYGLFKSIKIVLSDMTSQGGRNTEKDFFGINGDYKTIMSKNYIGSCCPDCGGIIIKENYLGGSIYYCERCQKI</sequence>
<dbReference type="PANTHER" id="PTHR22993:SF9">
    <property type="entry name" value="FORMAMIDOPYRIMIDINE-DNA GLYCOSYLASE"/>
    <property type="match status" value="1"/>
</dbReference>
<dbReference type="Proteomes" id="UP000749471">
    <property type="component" value="Unassembled WGS sequence"/>
</dbReference>
<feature type="domain" description="Formamidopyrimidine-DNA glycosylase H2TH DNA-binding" evidence="1">
    <location>
        <begin position="137"/>
        <end position="230"/>
    </location>
</feature>
<dbReference type="EMBL" id="JAHLPM010000009">
    <property type="protein sequence ID" value="MBU5438745.1"/>
    <property type="molecule type" value="Genomic_DNA"/>
</dbReference>
<accession>A0ABS6E8I9</accession>
<proteinExistence type="predicted"/>
<evidence type="ECO:0000259" key="1">
    <source>
        <dbReference type="SMART" id="SM01232"/>
    </source>
</evidence>
<dbReference type="SMART" id="SM01232">
    <property type="entry name" value="H2TH"/>
    <property type="match status" value="1"/>
</dbReference>
<evidence type="ECO:0000313" key="2">
    <source>
        <dbReference type="EMBL" id="MBU5438745.1"/>
    </source>
</evidence>
<dbReference type="PANTHER" id="PTHR22993">
    <property type="entry name" value="FORMAMIDOPYRIMIDINE-DNA GLYCOSYLASE"/>
    <property type="match status" value="1"/>
</dbReference>
<dbReference type="InterPro" id="IPR015886">
    <property type="entry name" value="H2TH_FPG"/>
</dbReference>
<gene>
    <name evidence="2" type="ORF">KQI42_12025</name>
</gene>
<protein>
    <recommendedName>
        <fullName evidence="1">Formamidopyrimidine-DNA glycosylase H2TH DNA-binding domain-containing protein</fullName>
    </recommendedName>
</protein>